<dbReference type="AlphaFoldDB" id="A8RLD8"/>
<reference evidence="1 2" key="1">
    <citation type="submission" date="2007-08" db="EMBL/GenBank/DDBJ databases">
        <authorList>
            <person name="Fulton L."/>
            <person name="Clifton S."/>
            <person name="Fulton B."/>
            <person name="Xu J."/>
            <person name="Minx P."/>
            <person name="Pepin K.H."/>
            <person name="Johnson M."/>
            <person name="Thiruvilangam P."/>
            <person name="Bhonagiri V."/>
            <person name="Nash W.E."/>
            <person name="Mardis E.R."/>
            <person name="Wilson R.K."/>
        </authorList>
    </citation>
    <scope>NUCLEOTIDE SEQUENCE [LARGE SCALE GENOMIC DNA]</scope>
    <source>
        <strain evidence="2">ATCC BAA-613 / DSM 15670 / CCUG 46953 / JCM 12243 / WAL 16351</strain>
    </source>
</reference>
<evidence type="ECO:0000313" key="1">
    <source>
        <dbReference type="EMBL" id="EDP18231.1"/>
    </source>
</evidence>
<gene>
    <name evidence="1" type="ORF">CLOBOL_01586</name>
</gene>
<name>A8RLD8_ENTBW</name>
<evidence type="ECO:0000313" key="2">
    <source>
        <dbReference type="Proteomes" id="UP000005396"/>
    </source>
</evidence>
<proteinExistence type="predicted"/>
<organism evidence="1 2">
    <name type="scientific">Enterocloster bolteae (strain ATCC BAA-613 / DSM 15670 / CCUG 46953 / JCM 12243 / WAL 16351)</name>
    <name type="common">Clostridium bolteae</name>
    <dbReference type="NCBI Taxonomy" id="411902"/>
    <lineage>
        <taxon>Bacteria</taxon>
        <taxon>Bacillati</taxon>
        <taxon>Bacillota</taxon>
        <taxon>Clostridia</taxon>
        <taxon>Lachnospirales</taxon>
        <taxon>Lachnospiraceae</taxon>
        <taxon>Enterocloster</taxon>
    </lineage>
</organism>
<sequence length="56" mass="6533">MEGIAFLGLQVIEQPYLLHRLSKISAIPGIRKKPRKSRLPEPGIYFLCPEKELFFY</sequence>
<comment type="caution">
    <text evidence="1">The sequence shown here is derived from an EMBL/GenBank/DDBJ whole genome shotgun (WGS) entry which is preliminary data.</text>
</comment>
<dbReference type="HOGENOM" id="CLU_3006021_0_0_9"/>
<reference evidence="1 2" key="2">
    <citation type="submission" date="2007-09" db="EMBL/GenBank/DDBJ databases">
        <title>Draft genome sequence of Clostridium bolteae (ATCC BAA-613).</title>
        <authorList>
            <person name="Sudarsanam P."/>
            <person name="Ley R."/>
            <person name="Guruge J."/>
            <person name="Turnbaugh P.J."/>
            <person name="Mahowald M."/>
            <person name="Liep D."/>
            <person name="Gordon J."/>
        </authorList>
    </citation>
    <scope>NUCLEOTIDE SEQUENCE [LARGE SCALE GENOMIC DNA]</scope>
    <source>
        <strain evidence="2">ATCC BAA-613 / DSM 15670 / CCUG 46953 / JCM 12243 / WAL 16351</strain>
    </source>
</reference>
<dbReference type="Proteomes" id="UP000005396">
    <property type="component" value="Unassembled WGS sequence"/>
</dbReference>
<dbReference type="PaxDb" id="411902-CLOBOL_01586"/>
<dbReference type="EMBL" id="ABCC02000017">
    <property type="protein sequence ID" value="EDP18231.1"/>
    <property type="molecule type" value="Genomic_DNA"/>
</dbReference>
<protein>
    <submittedName>
        <fullName evidence="1">Uncharacterized protein</fullName>
    </submittedName>
</protein>
<accession>A8RLD8</accession>